<evidence type="ECO:0000313" key="3">
    <source>
        <dbReference type="Proteomes" id="UP000184076"/>
    </source>
</evidence>
<sequence>MRKGIPTAHGSLGQRVLFSAFAVLVAVMVSACALNANLENARQEASRRNAALKKKPRQDEGASTAIHSHWKEEVLGVTTEN</sequence>
<reference evidence="3" key="1">
    <citation type="submission" date="2016-11" db="EMBL/GenBank/DDBJ databases">
        <authorList>
            <person name="Varghese N."/>
            <person name="Submissions S."/>
        </authorList>
    </citation>
    <scope>NUCLEOTIDE SEQUENCE [LARGE SCALE GENOMIC DNA]</scope>
    <source>
        <strain evidence="3">DSM 9756</strain>
    </source>
</reference>
<dbReference type="STRING" id="1121391.SAMN02745206_00212"/>
<protein>
    <submittedName>
        <fullName evidence="2">Uncharacterized protein</fullName>
    </submittedName>
</protein>
<accession>A0A1M4T6P4</accession>
<dbReference type="Proteomes" id="UP000184076">
    <property type="component" value="Unassembled WGS sequence"/>
</dbReference>
<feature type="region of interest" description="Disordered" evidence="1">
    <location>
        <begin position="45"/>
        <end position="70"/>
    </location>
</feature>
<gene>
    <name evidence="2" type="ORF">SAMN02745206_00212</name>
</gene>
<dbReference type="PROSITE" id="PS51257">
    <property type="entry name" value="PROKAR_LIPOPROTEIN"/>
    <property type="match status" value="1"/>
</dbReference>
<proteinExistence type="predicted"/>
<dbReference type="AlphaFoldDB" id="A0A1M4T6P4"/>
<dbReference type="EMBL" id="FQVB01000004">
    <property type="protein sequence ID" value="SHE40121.1"/>
    <property type="molecule type" value="Genomic_DNA"/>
</dbReference>
<name>A0A1M4T6P4_9BACT</name>
<organism evidence="2 3">
    <name type="scientific">Desulfacinum infernum DSM 9756</name>
    <dbReference type="NCBI Taxonomy" id="1121391"/>
    <lineage>
        <taxon>Bacteria</taxon>
        <taxon>Pseudomonadati</taxon>
        <taxon>Thermodesulfobacteriota</taxon>
        <taxon>Syntrophobacteria</taxon>
        <taxon>Syntrophobacterales</taxon>
        <taxon>Syntrophobacteraceae</taxon>
        <taxon>Desulfacinum</taxon>
    </lineage>
</organism>
<evidence type="ECO:0000256" key="1">
    <source>
        <dbReference type="SAM" id="MobiDB-lite"/>
    </source>
</evidence>
<keyword evidence="3" id="KW-1185">Reference proteome</keyword>
<evidence type="ECO:0000313" key="2">
    <source>
        <dbReference type="EMBL" id="SHE40121.1"/>
    </source>
</evidence>